<proteinExistence type="predicted"/>
<sequence>MGLGFGGISLSREVFQCRASTGNVVSSTISTVQTCFGRFKFVWIIFKYKITKTRPQIQTDLDRLKHVWTIEMRT</sequence>
<name>A0ACC0Q7R0_RHOML</name>
<reference evidence="1" key="1">
    <citation type="submission" date="2022-02" db="EMBL/GenBank/DDBJ databases">
        <title>Plant Genome Project.</title>
        <authorList>
            <person name="Zhang R.-G."/>
        </authorList>
    </citation>
    <scope>NUCLEOTIDE SEQUENCE</scope>
    <source>
        <strain evidence="1">AT1</strain>
    </source>
</reference>
<organism evidence="1 2">
    <name type="scientific">Rhododendron molle</name>
    <name type="common">Chinese azalea</name>
    <name type="synonym">Azalea mollis</name>
    <dbReference type="NCBI Taxonomy" id="49168"/>
    <lineage>
        <taxon>Eukaryota</taxon>
        <taxon>Viridiplantae</taxon>
        <taxon>Streptophyta</taxon>
        <taxon>Embryophyta</taxon>
        <taxon>Tracheophyta</taxon>
        <taxon>Spermatophyta</taxon>
        <taxon>Magnoliopsida</taxon>
        <taxon>eudicotyledons</taxon>
        <taxon>Gunneridae</taxon>
        <taxon>Pentapetalae</taxon>
        <taxon>asterids</taxon>
        <taxon>Ericales</taxon>
        <taxon>Ericaceae</taxon>
        <taxon>Ericoideae</taxon>
        <taxon>Rhodoreae</taxon>
        <taxon>Rhododendron</taxon>
    </lineage>
</organism>
<dbReference type="EMBL" id="CM046388">
    <property type="protein sequence ID" value="KAI8573499.1"/>
    <property type="molecule type" value="Genomic_DNA"/>
</dbReference>
<gene>
    <name evidence="1" type="ORF">RHMOL_Rhmol01G0282400</name>
</gene>
<protein>
    <submittedName>
        <fullName evidence="1">Uncharacterized protein</fullName>
    </submittedName>
</protein>
<evidence type="ECO:0000313" key="1">
    <source>
        <dbReference type="EMBL" id="KAI8573499.1"/>
    </source>
</evidence>
<keyword evidence="2" id="KW-1185">Reference proteome</keyword>
<dbReference type="Proteomes" id="UP001062846">
    <property type="component" value="Chromosome 1"/>
</dbReference>
<evidence type="ECO:0000313" key="2">
    <source>
        <dbReference type="Proteomes" id="UP001062846"/>
    </source>
</evidence>
<comment type="caution">
    <text evidence="1">The sequence shown here is derived from an EMBL/GenBank/DDBJ whole genome shotgun (WGS) entry which is preliminary data.</text>
</comment>
<accession>A0ACC0Q7R0</accession>